<comment type="caution">
    <text evidence="1">The sequence shown here is derived from an EMBL/GenBank/DDBJ whole genome shotgun (WGS) entry which is preliminary data.</text>
</comment>
<accession>A0A9P8Y6T6</accession>
<name>A0A9P8Y6T6_9PEZI</name>
<dbReference type="GeneID" id="70177522"/>
<evidence type="ECO:0000313" key="2">
    <source>
        <dbReference type="Proteomes" id="UP000756346"/>
    </source>
</evidence>
<protein>
    <submittedName>
        <fullName evidence="1">Uncharacterized protein</fullName>
    </submittedName>
</protein>
<evidence type="ECO:0000313" key="1">
    <source>
        <dbReference type="EMBL" id="KAH7030973.1"/>
    </source>
</evidence>
<dbReference type="AlphaFoldDB" id="A0A9P8Y6T6"/>
<gene>
    <name evidence="1" type="ORF">B0I36DRAFT_117104</name>
</gene>
<dbReference type="EMBL" id="JAGTJQ010000005">
    <property type="protein sequence ID" value="KAH7030973.1"/>
    <property type="molecule type" value="Genomic_DNA"/>
</dbReference>
<reference evidence="1" key="1">
    <citation type="journal article" date="2021" name="Nat. Commun.">
        <title>Genetic determinants of endophytism in the Arabidopsis root mycobiome.</title>
        <authorList>
            <person name="Mesny F."/>
            <person name="Miyauchi S."/>
            <person name="Thiergart T."/>
            <person name="Pickel B."/>
            <person name="Atanasova L."/>
            <person name="Karlsson M."/>
            <person name="Huettel B."/>
            <person name="Barry K.W."/>
            <person name="Haridas S."/>
            <person name="Chen C."/>
            <person name="Bauer D."/>
            <person name="Andreopoulos W."/>
            <person name="Pangilinan J."/>
            <person name="LaButti K."/>
            <person name="Riley R."/>
            <person name="Lipzen A."/>
            <person name="Clum A."/>
            <person name="Drula E."/>
            <person name="Henrissat B."/>
            <person name="Kohler A."/>
            <person name="Grigoriev I.V."/>
            <person name="Martin F.M."/>
            <person name="Hacquard S."/>
        </authorList>
    </citation>
    <scope>NUCLEOTIDE SEQUENCE</scope>
    <source>
        <strain evidence="1">MPI-CAGE-CH-0230</strain>
    </source>
</reference>
<keyword evidence="2" id="KW-1185">Reference proteome</keyword>
<proteinExistence type="predicted"/>
<dbReference type="Proteomes" id="UP000756346">
    <property type="component" value="Unassembled WGS sequence"/>
</dbReference>
<dbReference type="RefSeq" id="XP_046012653.1">
    <property type="nucleotide sequence ID" value="XM_046147976.1"/>
</dbReference>
<sequence>MCHVGLPDGPSISQTCDMGSLMGSLMDALDSSSTSQLNRASTLPYWSLDPARINIRLVSMIPGEAIGARIKCRDSAQRNERKTAAPYTELPMSRLTTLDNWCIAGTLAVQGPILSQRRLAFSASQLARRQAFDWHLACPEHLPLCMRRADVHQQGLLEFKPSASGPLESWVRGFTFDREHGEDVRLMAAALPTVCPGTSSGPCRAGIAQISSTH</sequence>
<organism evidence="1 2">
    <name type="scientific">Microdochium trichocladiopsis</name>
    <dbReference type="NCBI Taxonomy" id="1682393"/>
    <lineage>
        <taxon>Eukaryota</taxon>
        <taxon>Fungi</taxon>
        <taxon>Dikarya</taxon>
        <taxon>Ascomycota</taxon>
        <taxon>Pezizomycotina</taxon>
        <taxon>Sordariomycetes</taxon>
        <taxon>Xylariomycetidae</taxon>
        <taxon>Xylariales</taxon>
        <taxon>Microdochiaceae</taxon>
        <taxon>Microdochium</taxon>
    </lineage>
</organism>